<sequence length="566" mass="57014">MKNIFSLLCFGALLCCSASVAMAQPSAWQTVTTTSQVFRNSSGTDAMVTAPNGDVYTLGSLSGTVSFGNISISSTDGDMYVAKWSSASRSFVWVQQAMGGFQFGKTLVMSGNSLYVAGTFMGSSCIFGSNSLTNAGARDAFVAKLTDAGTSASWTWARQVGGASDDYGRALTVQGNNIYVGGSYYSSPASFGALSLTSSGTNNLDGFVTKLVDAGTSADFVWAQRVGGLGTEEVRALAVNGPTVYLAGNYAGPAFALGAASLPARTSADIFVAKLTDAGAAGAIEWAQPAGSANYDEPTALAVRGTSVYVTGAFQGPVATFGTTSLTPASANTDVFVAKLTDAGSSGSFTWALRAGGSSPDVPNGLAVSGSSLYIAGVYSTSADFGSTTLTGAGGGDVFVAKVEDAGNAANWAWAKTGGGANNDGASAVAVAGNTVYVAGFVVPVSNFDSQTVLTPTSSPGILSPTIVAFLATLTDPTLTATEAPWMAASFGIFPNPAHGRATVLLPPGPGVATLTVHDALGRIVRTQPVAMGSNIQLNLTGLAPGLYAVRVQAGGAASTQRLLVE</sequence>
<organism evidence="3 4">
    <name type="scientific">Hymenobacter properus</name>
    <dbReference type="NCBI Taxonomy" id="2791026"/>
    <lineage>
        <taxon>Bacteria</taxon>
        <taxon>Pseudomonadati</taxon>
        <taxon>Bacteroidota</taxon>
        <taxon>Cytophagia</taxon>
        <taxon>Cytophagales</taxon>
        <taxon>Hymenobacteraceae</taxon>
        <taxon>Hymenobacter</taxon>
    </lineage>
</organism>
<gene>
    <name evidence="3" type="ORF">I2I01_08825</name>
</gene>
<feature type="chain" id="PRO_5037209736" evidence="1">
    <location>
        <begin position="24"/>
        <end position="566"/>
    </location>
</feature>
<protein>
    <submittedName>
        <fullName evidence="3">T9SS type A sorting domain-containing protein</fullName>
    </submittedName>
</protein>
<dbReference type="AlphaFoldDB" id="A0A931FJC3"/>
<dbReference type="EMBL" id="JADQDP010000002">
    <property type="protein sequence ID" value="MBF9141733.1"/>
    <property type="molecule type" value="Genomic_DNA"/>
</dbReference>
<evidence type="ECO:0000256" key="1">
    <source>
        <dbReference type="SAM" id="SignalP"/>
    </source>
</evidence>
<dbReference type="InterPro" id="IPR026444">
    <property type="entry name" value="Secre_tail"/>
</dbReference>
<accession>A0A931FJC3</accession>
<dbReference type="Proteomes" id="UP000645610">
    <property type="component" value="Unassembled WGS sequence"/>
</dbReference>
<dbReference type="NCBIfam" id="TIGR04183">
    <property type="entry name" value="Por_Secre_tail"/>
    <property type="match status" value="1"/>
</dbReference>
<evidence type="ECO:0000259" key="2">
    <source>
        <dbReference type="Pfam" id="PF18962"/>
    </source>
</evidence>
<comment type="caution">
    <text evidence="3">The sequence shown here is derived from an EMBL/GenBank/DDBJ whole genome shotgun (WGS) entry which is preliminary data.</text>
</comment>
<keyword evidence="4" id="KW-1185">Reference proteome</keyword>
<feature type="domain" description="Secretion system C-terminal sorting" evidence="2">
    <location>
        <begin position="493"/>
        <end position="565"/>
    </location>
</feature>
<evidence type="ECO:0000313" key="4">
    <source>
        <dbReference type="Proteomes" id="UP000645610"/>
    </source>
</evidence>
<keyword evidence="1" id="KW-0732">Signal</keyword>
<proteinExistence type="predicted"/>
<dbReference type="RefSeq" id="WP_196286076.1">
    <property type="nucleotide sequence ID" value="NZ_JADQDP010000002.1"/>
</dbReference>
<name>A0A931FJC3_9BACT</name>
<evidence type="ECO:0000313" key="3">
    <source>
        <dbReference type="EMBL" id="MBF9141733.1"/>
    </source>
</evidence>
<feature type="signal peptide" evidence="1">
    <location>
        <begin position="1"/>
        <end position="23"/>
    </location>
</feature>
<reference evidence="3 4" key="1">
    <citation type="submission" date="2020-11" db="EMBL/GenBank/DDBJ databases">
        <authorList>
            <person name="Kim M.K."/>
        </authorList>
    </citation>
    <scope>NUCLEOTIDE SEQUENCE [LARGE SCALE GENOMIC DNA]</scope>
    <source>
        <strain evidence="3 4">BT439</strain>
    </source>
</reference>
<dbReference type="Pfam" id="PF18962">
    <property type="entry name" value="Por_Secre_tail"/>
    <property type="match status" value="1"/>
</dbReference>